<reference evidence="1 2" key="1">
    <citation type="submission" date="2024-05" db="EMBL/GenBank/DDBJ databases">
        <title>A draft genome resource for the thread blight pathogen Marasmius tenuissimus strain MS-2.</title>
        <authorList>
            <person name="Yulfo-Soto G.E."/>
            <person name="Baruah I.K."/>
            <person name="Amoako-Attah I."/>
            <person name="Bukari Y."/>
            <person name="Meinhardt L.W."/>
            <person name="Bailey B.A."/>
            <person name="Cohen S.P."/>
        </authorList>
    </citation>
    <scope>NUCLEOTIDE SEQUENCE [LARGE SCALE GENOMIC DNA]</scope>
    <source>
        <strain evidence="1 2">MS-2</strain>
    </source>
</reference>
<dbReference type="EMBL" id="JBBXMP010000047">
    <property type="protein sequence ID" value="KAL0065468.1"/>
    <property type="molecule type" value="Genomic_DNA"/>
</dbReference>
<comment type="caution">
    <text evidence="1">The sequence shown here is derived from an EMBL/GenBank/DDBJ whole genome shotgun (WGS) entry which is preliminary data.</text>
</comment>
<dbReference type="Proteomes" id="UP001437256">
    <property type="component" value="Unassembled WGS sequence"/>
</dbReference>
<evidence type="ECO:0000313" key="2">
    <source>
        <dbReference type="Proteomes" id="UP001437256"/>
    </source>
</evidence>
<organism evidence="1 2">
    <name type="scientific">Marasmius tenuissimus</name>
    <dbReference type="NCBI Taxonomy" id="585030"/>
    <lineage>
        <taxon>Eukaryota</taxon>
        <taxon>Fungi</taxon>
        <taxon>Dikarya</taxon>
        <taxon>Basidiomycota</taxon>
        <taxon>Agaricomycotina</taxon>
        <taxon>Agaricomycetes</taxon>
        <taxon>Agaricomycetidae</taxon>
        <taxon>Agaricales</taxon>
        <taxon>Marasmiineae</taxon>
        <taxon>Marasmiaceae</taxon>
        <taxon>Marasmius</taxon>
    </lineage>
</organism>
<accession>A0ABR2ZVN0</accession>
<gene>
    <name evidence="1" type="ORF">AAF712_007532</name>
</gene>
<protein>
    <submittedName>
        <fullName evidence="1">Uncharacterized protein</fullName>
    </submittedName>
</protein>
<proteinExistence type="predicted"/>
<name>A0ABR2ZVN0_9AGAR</name>
<sequence length="113" mass="12449">MLNARRFKRQDESERTTTSIALPPVTFQVQTMVTSDAHLSSPDACHSPRTLCSEGLQTDGQSTYVPGQSCEDRSKVWDTLSDAESAVLPSDQFGCRVFGTSDKRVENSHPIQS</sequence>
<evidence type="ECO:0000313" key="1">
    <source>
        <dbReference type="EMBL" id="KAL0065468.1"/>
    </source>
</evidence>
<keyword evidence="2" id="KW-1185">Reference proteome</keyword>